<name>A0ABN1DI49_SACER</name>
<feature type="region of interest" description="Disordered" evidence="1">
    <location>
        <begin position="207"/>
        <end position="262"/>
    </location>
</feature>
<proteinExistence type="predicted"/>
<dbReference type="EMBL" id="BAAAGS010000036">
    <property type="protein sequence ID" value="GAA0543760.1"/>
    <property type="molecule type" value="Genomic_DNA"/>
</dbReference>
<feature type="domain" description="Purine catabolism PurC-like" evidence="2">
    <location>
        <begin position="33"/>
        <end position="136"/>
    </location>
</feature>
<evidence type="ECO:0000313" key="3">
    <source>
        <dbReference type="EMBL" id="GAA0543760.1"/>
    </source>
</evidence>
<gene>
    <name evidence="3" type="ORF">GCM10009533_48430</name>
</gene>
<protein>
    <recommendedName>
        <fullName evidence="2">Purine catabolism PurC-like domain-containing protein</fullName>
    </recommendedName>
</protein>
<dbReference type="Proteomes" id="UP001500729">
    <property type="component" value="Unassembled WGS sequence"/>
</dbReference>
<dbReference type="InterPro" id="IPR012914">
    <property type="entry name" value="PucR_dom"/>
</dbReference>
<accession>A0ABN1DI49</accession>
<organism evidence="3 4">
    <name type="scientific">Saccharopolyspora erythraea</name>
    <name type="common">Streptomyces erythraeus</name>
    <dbReference type="NCBI Taxonomy" id="1836"/>
    <lineage>
        <taxon>Bacteria</taxon>
        <taxon>Bacillati</taxon>
        <taxon>Actinomycetota</taxon>
        <taxon>Actinomycetes</taxon>
        <taxon>Pseudonocardiales</taxon>
        <taxon>Pseudonocardiaceae</taxon>
        <taxon>Saccharopolyspora</taxon>
    </lineage>
</organism>
<keyword evidence="4" id="KW-1185">Reference proteome</keyword>
<reference evidence="3 4" key="1">
    <citation type="journal article" date="2019" name="Int. J. Syst. Evol. Microbiol.">
        <title>The Global Catalogue of Microorganisms (GCM) 10K type strain sequencing project: providing services to taxonomists for standard genome sequencing and annotation.</title>
        <authorList>
            <consortium name="The Broad Institute Genomics Platform"/>
            <consortium name="The Broad Institute Genome Sequencing Center for Infectious Disease"/>
            <person name="Wu L."/>
            <person name="Ma J."/>
        </authorList>
    </citation>
    <scope>NUCLEOTIDE SEQUENCE [LARGE SCALE GENOMIC DNA]</scope>
    <source>
        <strain evidence="3 4">JCM 10303</strain>
    </source>
</reference>
<evidence type="ECO:0000313" key="4">
    <source>
        <dbReference type="Proteomes" id="UP001500729"/>
    </source>
</evidence>
<dbReference type="RefSeq" id="WP_009944587.1">
    <property type="nucleotide sequence ID" value="NZ_BAAAGS010000036.1"/>
</dbReference>
<sequence>MTKPSEQPSVPLHAVTGDAALAVEVVAETLRPGALELPVRWAHVSELQDPAPYLLGEELLLTAGVNLPSEQQQIDRYVQRLLAAGVSALGFGVTPPMHEALPDPLREACVRHGLPLLVIPPRTPFLAISRAVAVAISDAAQRERSRVAEAREALTRSAGEGLGALARRLRCWVALVGADDAPVATSPPRAHRCRPNWRRCSPGCGRARGCAARPASWPTAPSPSRSRCTRRPPRRSCSWSGAGSGSTPPSAPSSRWARRCWA</sequence>
<feature type="compositionally biased region" description="Low complexity" evidence="1">
    <location>
        <begin position="207"/>
        <end position="226"/>
    </location>
</feature>
<feature type="compositionally biased region" description="Low complexity" evidence="1">
    <location>
        <begin position="235"/>
        <end position="254"/>
    </location>
</feature>
<evidence type="ECO:0000259" key="2">
    <source>
        <dbReference type="Pfam" id="PF07905"/>
    </source>
</evidence>
<comment type="caution">
    <text evidence="3">The sequence shown here is derived from an EMBL/GenBank/DDBJ whole genome shotgun (WGS) entry which is preliminary data.</text>
</comment>
<evidence type="ECO:0000256" key="1">
    <source>
        <dbReference type="SAM" id="MobiDB-lite"/>
    </source>
</evidence>
<dbReference type="Pfam" id="PF07905">
    <property type="entry name" value="PucR"/>
    <property type="match status" value="1"/>
</dbReference>